<evidence type="ECO:0000259" key="5">
    <source>
        <dbReference type="Pfam" id="PF03717"/>
    </source>
</evidence>
<evidence type="ECO:0000259" key="4">
    <source>
        <dbReference type="Pfam" id="PF00905"/>
    </source>
</evidence>
<dbReference type="Gene3D" id="3.90.1310.10">
    <property type="entry name" value="Penicillin-binding protein 2a (Domain 2)"/>
    <property type="match status" value="1"/>
</dbReference>
<keyword evidence="3" id="KW-0472">Membrane</keyword>
<dbReference type="InterPro" id="IPR050515">
    <property type="entry name" value="Beta-lactam/transpept"/>
</dbReference>
<evidence type="ECO:0000313" key="7">
    <source>
        <dbReference type="Proteomes" id="UP000515679"/>
    </source>
</evidence>
<feature type="domain" description="Penicillin-binding protein dimerisation" evidence="5">
    <location>
        <begin position="62"/>
        <end position="230"/>
    </location>
</feature>
<evidence type="ECO:0000313" key="6">
    <source>
        <dbReference type="EMBL" id="QMV40538.1"/>
    </source>
</evidence>
<dbReference type="PANTHER" id="PTHR30627:SF24">
    <property type="entry name" value="PENICILLIN-BINDING PROTEIN 4B"/>
    <property type="match status" value="1"/>
</dbReference>
<dbReference type="GO" id="GO:0071555">
    <property type="term" value="P:cell wall organization"/>
    <property type="evidence" value="ECO:0007669"/>
    <property type="project" value="TreeGrafter"/>
</dbReference>
<dbReference type="Pfam" id="PF00905">
    <property type="entry name" value="Transpeptidase"/>
    <property type="match status" value="1"/>
</dbReference>
<proteinExistence type="inferred from homology"/>
<feature type="domain" description="Penicillin-binding protein transpeptidase" evidence="4">
    <location>
        <begin position="276"/>
        <end position="593"/>
    </location>
</feature>
<organism evidence="6 7">
    <name type="scientific">Cohnella cholangitidis</name>
    <dbReference type="NCBI Taxonomy" id="2598458"/>
    <lineage>
        <taxon>Bacteria</taxon>
        <taxon>Bacillati</taxon>
        <taxon>Bacillota</taxon>
        <taxon>Bacilli</taxon>
        <taxon>Bacillales</taxon>
        <taxon>Paenibacillaceae</taxon>
        <taxon>Cohnella</taxon>
    </lineage>
</organism>
<comment type="similarity">
    <text evidence="2">Belongs to the transpeptidase family.</text>
</comment>
<dbReference type="RefSeq" id="WP_182301894.1">
    <property type="nucleotide sequence ID" value="NZ_CP041969.1"/>
</dbReference>
<evidence type="ECO:0000256" key="2">
    <source>
        <dbReference type="ARBA" id="ARBA00007171"/>
    </source>
</evidence>
<comment type="subcellular location">
    <subcellularLocation>
        <location evidence="1">Membrane</location>
    </subcellularLocation>
</comment>
<name>A0A7G5BUA4_9BACL</name>
<dbReference type="KEGG" id="cchl:FPL14_04460"/>
<dbReference type="PANTHER" id="PTHR30627">
    <property type="entry name" value="PEPTIDOGLYCAN D,D-TRANSPEPTIDASE"/>
    <property type="match status" value="1"/>
</dbReference>
<dbReference type="InterPro" id="IPR012338">
    <property type="entry name" value="Beta-lactam/transpept-like"/>
</dbReference>
<gene>
    <name evidence="6" type="ORF">FPL14_04460</name>
</gene>
<dbReference type="Gene3D" id="3.40.710.10">
    <property type="entry name" value="DD-peptidase/beta-lactamase superfamily"/>
    <property type="match status" value="1"/>
</dbReference>
<protein>
    <submittedName>
        <fullName evidence="6">Penicillin-binding protein</fullName>
    </submittedName>
</protein>
<keyword evidence="7" id="KW-1185">Reference proteome</keyword>
<evidence type="ECO:0000256" key="1">
    <source>
        <dbReference type="ARBA" id="ARBA00004370"/>
    </source>
</evidence>
<dbReference type="SUPFAM" id="SSF56601">
    <property type="entry name" value="beta-lactamase/transpeptidase-like"/>
    <property type="match status" value="1"/>
</dbReference>
<dbReference type="InterPro" id="IPR001460">
    <property type="entry name" value="PCN-bd_Tpept"/>
</dbReference>
<dbReference type="InterPro" id="IPR005311">
    <property type="entry name" value="PBP_dimer"/>
</dbReference>
<dbReference type="AlphaFoldDB" id="A0A7G5BUA4"/>
<dbReference type="GO" id="GO:0071972">
    <property type="term" value="F:peptidoglycan L,D-transpeptidase activity"/>
    <property type="evidence" value="ECO:0007669"/>
    <property type="project" value="TreeGrafter"/>
</dbReference>
<dbReference type="GO" id="GO:0005886">
    <property type="term" value="C:plasma membrane"/>
    <property type="evidence" value="ECO:0007669"/>
    <property type="project" value="TreeGrafter"/>
</dbReference>
<evidence type="ECO:0000256" key="3">
    <source>
        <dbReference type="ARBA" id="ARBA00023136"/>
    </source>
</evidence>
<dbReference type="Pfam" id="PF03717">
    <property type="entry name" value="PBP_dimer"/>
    <property type="match status" value="1"/>
</dbReference>
<sequence>MNRDWAMRAFHALLFIAILFGVEGARLAWLQLGFGGARTASGSLNQSAFLQHSDGLILDNGRGQFRDRTGRLLTGVTVQSLAAFPDNGMPRGTDQDVRLLASALGVEASKFDIWLAGLREPEVWKGGGDARTSALNLTKPQIRAAKQSDLLGVAIVPFVNRYPAEIAPIHALGYISQHPDRVRELYGHQLAKHRMTVRSPIGGSGLEKSMDRFLQGRAPTQAMQMTDANRRPLQGLGLRISAPDNPHFPIQVTTTLDLDIQRITEDVMSKYGIARGAAVVLDASNADILAMASLPRLDPHHIGADKTDERNHALVAAPPGSVFKTVTLAAALEAGVTNWDETFHCDGHYGKYGLKCWKEGGHGTLTLEQAYAQSCNVVFAGLAERMDAAWLQITADRLGFGRQIGWHTDSFVDGKPLRLLGEEEAGSIFLSKRTAQDGGVRTGTGIGQRDVRVSPLQVANVAVTLLHDGQVFSPRLVKDIRYADGGLMASIQVKSAKSKYGQIDSRTARLLRQGMRAVVREGTAESALKGAKWPLAGKSGTAELAGKQTARNDQWFVGYGPAEGKPRYAVAVLIEDQPAGLRNRGAILFGAIMDGLRLREQRLLQAAEQKAKR</sequence>
<dbReference type="EMBL" id="CP041969">
    <property type="protein sequence ID" value="QMV40538.1"/>
    <property type="molecule type" value="Genomic_DNA"/>
</dbReference>
<dbReference type="InterPro" id="IPR036138">
    <property type="entry name" value="PBP_dimer_sf"/>
</dbReference>
<accession>A0A7G5BUA4</accession>
<reference evidence="6 7" key="1">
    <citation type="submission" date="2019-07" db="EMBL/GenBank/DDBJ databases">
        <authorList>
            <person name="Kim J.K."/>
            <person name="Cheong H.-M."/>
            <person name="Choi Y."/>
            <person name="Hwang K.J."/>
            <person name="Lee S."/>
            <person name="Choi C."/>
        </authorList>
    </citation>
    <scope>NUCLEOTIDE SEQUENCE [LARGE SCALE GENOMIC DNA]</scope>
    <source>
        <strain evidence="6 7">KS 22</strain>
    </source>
</reference>
<dbReference type="GO" id="GO:0008658">
    <property type="term" value="F:penicillin binding"/>
    <property type="evidence" value="ECO:0007669"/>
    <property type="project" value="InterPro"/>
</dbReference>
<dbReference type="Proteomes" id="UP000515679">
    <property type="component" value="Chromosome"/>
</dbReference>
<dbReference type="SUPFAM" id="SSF56519">
    <property type="entry name" value="Penicillin binding protein dimerisation domain"/>
    <property type="match status" value="1"/>
</dbReference>